<dbReference type="PROSITE" id="PS50011">
    <property type="entry name" value="PROTEIN_KINASE_DOM"/>
    <property type="match status" value="1"/>
</dbReference>
<evidence type="ECO:0000313" key="10">
    <source>
        <dbReference type="Proteomes" id="UP000627538"/>
    </source>
</evidence>
<keyword evidence="7" id="KW-1133">Transmembrane helix</keyword>
<dbReference type="InterPro" id="IPR011009">
    <property type="entry name" value="Kinase-like_dom_sf"/>
</dbReference>
<keyword evidence="1" id="KW-0808">Transferase</keyword>
<organism evidence="9 10">
    <name type="scientific">Nanchangia anserum</name>
    <dbReference type="NCBI Taxonomy" id="2692125"/>
    <lineage>
        <taxon>Bacteria</taxon>
        <taxon>Bacillati</taxon>
        <taxon>Actinomycetota</taxon>
        <taxon>Actinomycetes</taxon>
        <taxon>Actinomycetales</taxon>
        <taxon>Actinomycetaceae</taxon>
        <taxon>Nanchangia</taxon>
    </lineage>
</organism>
<dbReference type="SUPFAM" id="SSF56112">
    <property type="entry name" value="Protein kinase-like (PK-like)"/>
    <property type="match status" value="1"/>
</dbReference>
<feature type="transmembrane region" description="Helical" evidence="7">
    <location>
        <begin position="417"/>
        <end position="436"/>
    </location>
</feature>
<dbReference type="PANTHER" id="PTHR43289">
    <property type="entry name" value="MITOGEN-ACTIVATED PROTEIN KINASE KINASE KINASE 20-RELATED"/>
    <property type="match status" value="1"/>
</dbReference>
<dbReference type="PROSITE" id="PS00108">
    <property type="entry name" value="PROTEIN_KINASE_ST"/>
    <property type="match status" value="1"/>
</dbReference>
<evidence type="ECO:0000256" key="4">
    <source>
        <dbReference type="ARBA" id="ARBA00022840"/>
    </source>
</evidence>
<dbReference type="InterPro" id="IPR017441">
    <property type="entry name" value="Protein_kinase_ATP_BS"/>
</dbReference>
<dbReference type="InterPro" id="IPR008271">
    <property type="entry name" value="Ser/Thr_kinase_AS"/>
</dbReference>
<proteinExistence type="predicted"/>
<evidence type="ECO:0000256" key="6">
    <source>
        <dbReference type="SAM" id="MobiDB-lite"/>
    </source>
</evidence>
<keyword evidence="2 5" id="KW-0547">Nucleotide-binding</keyword>
<evidence type="ECO:0000313" key="9">
    <source>
        <dbReference type="EMBL" id="MBD3689159.1"/>
    </source>
</evidence>
<gene>
    <name evidence="9" type="ORF">H8R10_02805</name>
</gene>
<dbReference type="Proteomes" id="UP000627538">
    <property type="component" value="Unassembled WGS sequence"/>
</dbReference>
<name>A0A8I0G8M2_9ACTO</name>
<keyword evidence="4 5" id="KW-0067">ATP-binding</keyword>
<accession>A0A8I0G8M2</accession>
<dbReference type="Gene3D" id="3.30.200.20">
    <property type="entry name" value="Phosphorylase Kinase, domain 1"/>
    <property type="match status" value="1"/>
</dbReference>
<evidence type="ECO:0000256" key="3">
    <source>
        <dbReference type="ARBA" id="ARBA00022777"/>
    </source>
</evidence>
<feature type="transmembrane region" description="Helical" evidence="7">
    <location>
        <begin position="520"/>
        <end position="536"/>
    </location>
</feature>
<dbReference type="InterPro" id="IPR000719">
    <property type="entry name" value="Prot_kinase_dom"/>
</dbReference>
<keyword evidence="7" id="KW-0812">Transmembrane</keyword>
<comment type="caution">
    <text evidence="9">The sequence shown here is derived from an EMBL/GenBank/DDBJ whole genome shotgun (WGS) entry which is preliminary data.</text>
</comment>
<sequence>MGQRIGNYELREQLGTGGMGTVYRACGPDGATVALKLLHPALAGDEQARRRMQREAAVLTKVASPGVAAIIDWEIDTDQPFVVTEYVNGPTLADDVRHQGAWNREDLADLAQRLAEILRAVHAAGIIHRDIKPSNIMLSAAGPVLIDFGIAQLVDGERLTQTGRIMGTPGYVPPELIGGQSPSEASDWWAWASVLLYCATGRAPFGSGPFESVLARVVHSSPDLEGLDSELADILRAGLRAEPDQRADAFAIATALAQAPGTCDLSTLRAPEAAATQVLSAPEGGQDTATTLLDGERTRPLTPADMTPPAPPAAYTAPNEPRPYPGAGTQETRVFAGASPSAPPPYPVAANPALGLDAAAATAPAASMPEAEQSPWDGGNARHHWYTPYRPPRHVVTWPMSLAALLCGAALTLHTQLLMPVVAACAVVVLACYGHVGARLEAERMQRGFASDGDVSRALVALPGGLLRALAGTAGAAVLVTGGAWAAWWGLQLSSRGASSPWTLRQALLFPQELLASERAQLWGVIVVMAMIGWASPMLKTARSGYQRLCAQVLSPWWLRLVIVAVLLIIAWASLSMTGVGGVVTDWMASLVSRSSAASGLARYAA</sequence>
<dbReference type="RefSeq" id="WP_191071227.1">
    <property type="nucleotide sequence ID" value="NZ_CP060506.1"/>
</dbReference>
<feature type="region of interest" description="Disordered" evidence="6">
    <location>
        <begin position="276"/>
        <end position="328"/>
    </location>
</feature>
<feature type="transmembrane region" description="Helical" evidence="7">
    <location>
        <begin position="466"/>
        <end position="491"/>
    </location>
</feature>
<dbReference type="PANTHER" id="PTHR43289:SF34">
    <property type="entry name" value="SERINE_THREONINE-PROTEIN KINASE YBDM-RELATED"/>
    <property type="match status" value="1"/>
</dbReference>
<evidence type="ECO:0000256" key="2">
    <source>
        <dbReference type="ARBA" id="ARBA00022741"/>
    </source>
</evidence>
<dbReference type="SMART" id="SM00220">
    <property type="entry name" value="S_TKc"/>
    <property type="match status" value="1"/>
</dbReference>
<dbReference type="GO" id="GO:0004674">
    <property type="term" value="F:protein serine/threonine kinase activity"/>
    <property type="evidence" value="ECO:0007669"/>
    <property type="project" value="UniProtKB-KW"/>
</dbReference>
<dbReference type="AlphaFoldDB" id="A0A8I0G8M2"/>
<keyword evidence="7" id="KW-0472">Membrane</keyword>
<feature type="transmembrane region" description="Helical" evidence="7">
    <location>
        <begin position="557"/>
        <end position="575"/>
    </location>
</feature>
<dbReference type="GO" id="GO:0005524">
    <property type="term" value="F:ATP binding"/>
    <property type="evidence" value="ECO:0007669"/>
    <property type="project" value="UniProtKB-UniRule"/>
</dbReference>
<keyword evidence="10" id="KW-1185">Reference proteome</keyword>
<keyword evidence="9" id="KW-0723">Serine/threonine-protein kinase</keyword>
<evidence type="ECO:0000256" key="5">
    <source>
        <dbReference type="PROSITE-ProRule" id="PRU10141"/>
    </source>
</evidence>
<evidence type="ECO:0000259" key="8">
    <source>
        <dbReference type="PROSITE" id="PS50011"/>
    </source>
</evidence>
<dbReference type="Pfam" id="PF00069">
    <property type="entry name" value="Pkinase"/>
    <property type="match status" value="1"/>
</dbReference>
<evidence type="ECO:0000256" key="7">
    <source>
        <dbReference type="SAM" id="Phobius"/>
    </source>
</evidence>
<feature type="binding site" evidence="5">
    <location>
        <position position="36"/>
    </location>
    <ligand>
        <name>ATP</name>
        <dbReference type="ChEBI" id="CHEBI:30616"/>
    </ligand>
</feature>
<keyword evidence="3 9" id="KW-0418">Kinase</keyword>
<reference evidence="9 10" key="1">
    <citation type="submission" date="2020-08" db="EMBL/GenBank/DDBJ databases">
        <title>Winkia gen. nov., sp. nov., isolated from faeces of the Anser albifrons in China.</title>
        <authorList>
            <person name="Liu Q."/>
        </authorList>
    </citation>
    <scope>NUCLEOTIDE SEQUENCE [LARGE SCALE GENOMIC DNA]</scope>
    <source>
        <strain evidence="9 10">C62</strain>
    </source>
</reference>
<evidence type="ECO:0000256" key="1">
    <source>
        <dbReference type="ARBA" id="ARBA00022679"/>
    </source>
</evidence>
<protein>
    <submittedName>
        <fullName evidence="9">Serine/threonine protein kinase</fullName>
    </submittedName>
</protein>
<dbReference type="Gene3D" id="1.10.510.10">
    <property type="entry name" value="Transferase(Phosphotransferase) domain 1"/>
    <property type="match status" value="1"/>
</dbReference>
<dbReference type="EMBL" id="JACRUO010000001">
    <property type="protein sequence ID" value="MBD3689159.1"/>
    <property type="molecule type" value="Genomic_DNA"/>
</dbReference>
<feature type="domain" description="Protein kinase" evidence="8">
    <location>
        <begin position="8"/>
        <end position="262"/>
    </location>
</feature>
<dbReference type="CDD" id="cd14014">
    <property type="entry name" value="STKc_PknB_like"/>
    <property type="match status" value="1"/>
</dbReference>
<dbReference type="PROSITE" id="PS00107">
    <property type="entry name" value="PROTEIN_KINASE_ATP"/>
    <property type="match status" value="1"/>
</dbReference>